<protein>
    <submittedName>
        <fullName evidence="2">Uncharacterized protein</fullName>
    </submittedName>
</protein>
<feature type="region of interest" description="Disordered" evidence="1">
    <location>
        <begin position="34"/>
        <end position="60"/>
    </location>
</feature>
<accession>A0A0S4WE03</accession>
<dbReference type="AlphaFoldDB" id="A0A0S4WE03"/>
<reference evidence="2" key="1">
    <citation type="submission" date="2015-10" db="EMBL/GenBank/DDBJ databases">
        <authorList>
            <person name="Gilbert D.G."/>
        </authorList>
    </citation>
    <scope>NUCLEOTIDE SEQUENCE</scope>
    <source>
        <strain evidence="2">Phyl III-seqv23</strain>
    </source>
</reference>
<evidence type="ECO:0000313" key="2">
    <source>
        <dbReference type="EMBL" id="CUV45025.1"/>
    </source>
</evidence>
<evidence type="ECO:0000256" key="1">
    <source>
        <dbReference type="SAM" id="MobiDB-lite"/>
    </source>
</evidence>
<gene>
    <name evidence="2" type="ORF">TO10_v1_240012</name>
</gene>
<organism evidence="2">
    <name type="scientific">Ralstonia solanacearum</name>
    <name type="common">Pseudomonas solanacearum</name>
    <dbReference type="NCBI Taxonomy" id="305"/>
    <lineage>
        <taxon>Bacteria</taxon>
        <taxon>Pseudomonadati</taxon>
        <taxon>Pseudomonadota</taxon>
        <taxon>Betaproteobacteria</taxon>
        <taxon>Burkholderiales</taxon>
        <taxon>Burkholderiaceae</taxon>
        <taxon>Ralstonia</taxon>
        <taxon>Ralstonia solanacearum species complex</taxon>
    </lineage>
</organism>
<proteinExistence type="predicted"/>
<sequence>MDQLSSHLLSAPHGLVMLGTERLAHCQAVDRTYNFAGPPRGPPGNSIKTKASGQGKGDRT</sequence>
<dbReference type="EMBL" id="LN899827">
    <property type="protein sequence ID" value="CUV45025.1"/>
    <property type="molecule type" value="Genomic_DNA"/>
</dbReference>
<name>A0A0S4WE03_RALSL</name>